<keyword evidence="8" id="KW-1185">Reference proteome</keyword>
<dbReference type="InterPro" id="IPR027417">
    <property type="entry name" value="P-loop_NTPase"/>
</dbReference>
<name>A0AA38UF81_9AGAR</name>
<feature type="compositionally biased region" description="Basic and acidic residues" evidence="5">
    <location>
        <begin position="79"/>
        <end position="130"/>
    </location>
</feature>
<dbReference type="Gene3D" id="3.40.50.300">
    <property type="entry name" value="P-loop containing nucleotide triphosphate hydrolases"/>
    <property type="match status" value="1"/>
</dbReference>
<evidence type="ECO:0000256" key="3">
    <source>
        <dbReference type="ARBA" id="ARBA00022801"/>
    </source>
</evidence>
<protein>
    <submittedName>
        <fullName evidence="7">Interferon-inducible GTPase-domain-containing protein</fullName>
    </submittedName>
</protein>
<dbReference type="GO" id="GO:0016020">
    <property type="term" value="C:membrane"/>
    <property type="evidence" value="ECO:0007669"/>
    <property type="project" value="InterPro"/>
</dbReference>
<feature type="compositionally biased region" description="Basic and acidic residues" evidence="5">
    <location>
        <begin position="162"/>
        <end position="223"/>
    </location>
</feature>
<feature type="region of interest" description="Disordered" evidence="5">
    <location>
        <begin position="1"/>
        <end position="25"/>
    </location>
</feature>
<feature type="compositionally biased region" description="Basic and acidic residues" evidence="5">
    <location>
        <begin position="138"/>
        <end position="153"/>
    </location>
</feature>
<dbReference type="InterPro" id="IPR051515">
    <property type="entry name" value="IRG"/>
</dbReference>
<feature type="compositionally biased region" description="Basic and acidic residues" evidence="5">
    <location>
        <begin position="44"/>
        <end position="58"/>
    </location>
</feature>
<dbReference type="PROSITE" id="PS51716">
    <property type="entry name" value="G_IRG"/>
    <property type="match status" value="1"/>
</dbReference>
<evidence type="ECO:0000256" key="5">
    <source>
        <dbReference type="SAM" id="MobiDB-lite"/>
    </source>
</evidence>
<dbReference type="InterPro" id="IPR030385">
    <property type="entry name" value="G_IRG_dom"/>
</dbReference>
<organism evidence="7 8">
    <name type="scientific">Lentinula raphanica</name>
    <dbReference type="NCBI Taxonomy" id="153919"/>
    <lineage>
        <taxon>Eukaryota</taxon>
        <taxon>Fungi</taxon>
        <taxon>Dikarya</taxon>
        <taxon>Basidiomycota</taxon>
        <taxon>Agaricomycotina</taxon>
        <taxon>Agaricomycetes</taxon>
        <taxon>Agaricomycetidae</taxon>
        <taxon>Agaricales</taxon>
        <taxon>Marasmiineae</taxon>
        <taxon>Omphalotaceae</taxon>
        <taxon>Lentinula</taxon>
    </lineage>
</organism>
<proteinExistence type="inferred from homology"/>
<dbReference type="Proteomes" id="UP001163846">
    <property type="component" value="Unassembled WGS sequence"/>
</dbReference>
<feature type="region of interest" description="Disordered" evidence="5">
    <location>
        <begin position="43"/>
        <end position="244"/>
    </location>
</feature>
<feature type="compositionally biased region" description="Acidic residues" evidence="5">
    <location>
        <begin position="381"/>
        <end position="394"/>
    </location>
</feature>
<dbReference type="EMBL" id="MU806157">
    <property type="protein sequence ID" value="KAJ3838905.1"/>
    <property type="molecule type" value="Genomic_DNA"/>
</dbReference>
<keyword evidence="2" id="KW-0547">Nucleotide-binding</keyword>
<dbReference type="GO" id="GO:0016787">
    <property type="term" value="F:hydrolase activity"/>
    <property type="evidence" value="ECO:0007669"/>
    <property type="project" value="UniProtKB-KW"/>
</dbReference>
<dbReference type="Pfam" id="PF05049">
    <property type="entry name" value="IIGP"/>
    <property type="match status" value="1"/>
</dbReference>
<comment type="similarity">
    <text evidence="1">Belongs to the TRAFAC class dynamin-like GTPase superfamily. IRG family.</text>
</comment>
<evidence type="ECO:0000256" key="2">
    <source>
        <dbReference type="ARBA" id="ARBA00022741"/>
    </source>
</evidence>
<evidence type="ECO:0000256" key="4">
    <source>
        <dbReference type="ARBA" id="ARBA00023134"/>
    </source>
</evidence>
<feature type="region of interest" description="Disordered" evidence="5">
    <location>
        <begin position="381"/>
        <end position="402"/>
    </location>
</feature>
<gene>
    <name evidence="7" type="ORF">F5878DRAFT_641593</name>
</gene>
<sequence>MGSSQSKSAKAGADELNEKQIRQNPIVQRIERKHQEEIAILQKDAQHHAEFEEKRRVQQETQHQKNLVALQSQLDEEADARRAAEKLHREAEQKRLKAEQEAADHAREAERAQKARDDAVRAAEKARQAMEEADTQAENERRARDRAEVERKQALLSAEQFQARERSAKDAADKAEEAREKFEKLEEKARLAREKTEERLQTLKEEQDKTEKELAQARRREAQQAESQPVHEPTRAEHEQTKRERQYVEGRLHLAIAGMAGSGKSSLINAFRGVSKGTASAAATGVVETTRVIGRYEDPHPDRAKFVWYDIPGAGTSNVSNSNYFIKQGLYIFDAIIVLFDSRFIDTDITILENCKKFNIPAFIVRSKSDEHIKAIADEMREELDEDESEDEDDLRSKDREARRTRIDEDAKKHYITVTRQNVKENLQRAGLDEEQRIYLISRRTLLRIVRGKQVSSTKLIDEYDLIKDIMAAIKQRRVDPPPFRPDPSRSGSYYNPFSWGGWGSGRK</sequence>
<feature type="compositionally biased region" description="Polar residues" evidence="5">
    <location>
        <begin position="59"/>
        <end position="73"/>
    </location>
</feature>
<dbReference type="GO" id="GO:0005525">
    <property type="term" value="F:GTP binding"/>
    <property type="evidence" value="ECO:0007669"/>
    <property type="project" value="UniProtKB-KW"/>
</dbReference>
<feature type="compositionally biased region" description="Low complexity" evidence="5">
    <location>
        <begin position="1"/>
        <end position="11"/>
    </location>
</feature>
<evidence type="ECO:0000313" key="8">
    <source>
        <dbReference type="Proteomes" id="UP001163846"/>
    </source>
</evidence>
<dbReference type="SUPFAM" id="SSF52540">
    <property type="entry name" value="P-loop containing nucleoside triphosphate hydrolases"/>
    <property type="match status" value="1"/>
</dbReference>
<feature type="compositionally biased region" description="Basic and acidic residues" evidence="5">
    <location>
        <begin position="12"/>
        <end position="21"/>
    </location>
</feature>
<dbReference type="InterPro" id="IPR007743">
    <property type="entry name" value="Immunity-related_GTPase-like"/>
</dbReference>
<feature type="compositionally biased region" description="Basic and acidic residues" evidence="5">
    <location>
        <begin position="232"/>
        <end position="244"/>
    </location>
</feature>
<feature type="region of interest" description="Disordered" evidence="5">
    <location>
        <begin position="478"/>
        <end position="508"/>
    </location>
</feature>
<comment type="caution">
    <text evidence="7">The sequence shown here is derived from an EMBL/GenBank/DDBJ whole genome shotgun (WGS) entry which is preliminary data.</text>
</comment>
<dbReference type="AlphaFoldDB" id="A0AA38UF81"/>
<evidence type="ECO:0000259" key="6">
    <source>
        <dbReference type="PROSITE" id="PS51716"/>
    </source>
</evidence>
<accession>A0AA38UF81</accession>
<reference evidence="7" key="1">
    <citation type="submission" date="2022-08" db="EMBL/GenBank/DDBJ databases">
        <authorList>
            <consortium name="DOE Joint Genome Institute"/>
            <person name="Min B."/>
            <person name="Riley R."/>
            <person name="Sierra-Patev S."/>
            <person name="Naranjo-Ortiz M."/>
            <person name="Looney B."/>
            <person name="Konkel Z."/>
            <person name="Slot J.C."/>
            <person name="Sakamoto Y."/>
            <person name="Steenwyk J.L."/>
            <person name="Rokas A."/>
            <person name="Carro J."/>
            <person name="Camarero S."/>
            <person name="Ferreira P."/>
            <person name="Molpeceres G."/>
            <person name="Ruiz-Duenas F.J."/>
            <person name="Serrano A."/>
            <person name="Henrissat B."/>
            <person name="Drula E."/>
            <person name="Hughes K.W."/>
            <person name="Mata J.L."/>
            <person name="Ishikawa N.K."/>
            <person name="Vargas-Isla R."/>
            <person name="Ushijima S."/>
            <person name="Smith C.A."/>
            <person name="Ahrendt S."/>
            <person name="Andreopoulos W."/>
            <person name="He G."/>
            <person name="Labutti K."/>
            <person name="Lipzen A."/>
            <person name="Ng V."/>
            <person name="Sandor L."/>
            <person name="Barry K."/>
            <person name="Martinez A.T."/>
            <person name="Xiao Y."/>
            <person name="Gibbons J.G."/>
            <person name="Terashima K."/>
            <person name="Hibbett D.S."/>
            <person name="Grigoriev I.V."/>
        </authorList>
    </citation>
    <scope>NUCLEOTIDE SEQUENCE</scope>
    <source>
        <strain evidence="7">TFB9207</strain>
    </source>
</reference>
<evidence type="ECO:0000313" key="7">
    <source>
        <dbReference type="EMBL" id="KAJ3838905.1"/>
    </source>
</evidence>
<dbReference type="PANTHER" id="PTHR32341:SF10">
    <property type="entry name" value="INTERFERON-INDUCIBLE GTPASE 5"/>
    <property type="match status" value="1"/>
</dbReference>
<keyword evidence="4" id="KW-0342">GTP-binding</keyword>
<feature type="domain" description="IRG-type G" evidence="6">
    <location>
        <begin position="250"/>
        <end position="461"/>
    </location>
</feature>
<dbReference type="PANTHER" id="PTHR32341">
    <property type="entry name" value="INTERFERON-INDUCIBLE GTPASE"/>
    <property type="match status" value="1"/>
</dbReference>
<keyword evidence="3" id="KW-0378">Hydrolase</keyword>
<evidence type="ECO:0000256" key="1">
    <source>
        <dbReference type="ARBA" id="ARBA00005429"/>
    </source>
</evidence>